<proteinExistence type="inferred from homology"/>
<keyword evidence="2" id="KW-0378">Hydrolase</keyword>
<keyword evidence="3" id="KW-0269">Exonuclease</keyword>
<dbReference type="FunFam" id="3.40.50.12390:FF:000004">
    <property type="entry name" value="5'-3' exoribonuclease 1"/>
    <property type="match status" value="1"/>
</dbReference>
<reference evidence="10 11" key="1">
    <citation type="submission" date="2015-12" db="EMBL/GenBank/DDBJ databases">
        <title>The genome of Folsomia candida.</title>
        <authorList>
            <person name="Faddeeva A."/>
            <person name="Derks M.F."/>
            <person name="Anvar Y."/>
            <person name="Smit S."/>
            <person name="Van Straalen N."/>
            <person name="Roelofs D."/>
        </authorList>
    </citation>
    <scope>NUCLEOTIDE SEQUENCE [LARGE SCALE GENOMIC DNA]</scope>
    <source>
        <strain evidence="10 11">VU population</strain>
        <tissue evidence="10">Whole body</tissue>
    </source>
</reference>
<evidence type="ECO:0000256" key="4">
    <source>
        <dbReference type="ARBA" id="ARBA00038299"/>
    </source>
</evidence>
<dbReference type="InterPro" id="IPR027073">
    <property type="entry name" value="5_3_exoribonuclease"/>
</dbReference>
<dbReference type="Pfam" id="PF17846">
    <property type="entry name" value="XRN_M"/>
    <property type="match status" value="1"/>
</dbReference>
<accession>A0A226EZW5</accession>
<feature type="region of interest" description="Disordered" evidence="5">
    <location>
        <begin position="311"/>
        <end position="341"/>
    </location>
</feature>
<dbReference type="GO" id="GO:0003723">
    <property type="term" value="F:RNA binding"/>
    <property type="evidence" value="ECO:0007669"/>
    <property type="project" value="TreeGrafter"/>
</dbReference>
<feature type="region of interest" description="Disordered" evidence="5">
    <location>
        <begin position="1658"/>
        <end position="1706"/>
    </location>
</feature>
<dbReference type="GO" id="GO:0004534">
    <property type="term" value="F:5'-3' RNA exonuclease activity"/>
    <property type="evidence" value="ECO:0007669"/>
    <property type="project" value="TreeGrafter"/>
</dbReference>
<feature type="region of interest" description="Disordered" evidence="5">
    <location>
        <begin position="1439"/>
        <end position="1458"/>
    </location>
</feature>
<evidence type="ECO:0000256" key="1">
    <source>
        <dbReference type="ARBA" id="ARBA00022722"/>
    </source>
</evidence>
<evidence type="ECO:0000259" key="8">
    <source>
        <dbReference type="Pfam" id="PF18332"/>
    </source>
</evidence>
<dbReference type="GO" id="GO:0005634">
    <property type="term" value="C:nucleus"/>
    <property type="evidence" value="ECO:0007669"/>
    <property type="project" value="TreeGrafter"/>
</dbReference>
<evidence type="ECO:0000259" key="9">
    <source>
        <dbReference type="Pfam" id="PF18334"/>
    </source>
</evidence>
<keyword evidence="11" id="KW-1185">Reference proteome</keyword>
<organism evidence="10 11">
    <name type="scientific">Folsomia candida</name>
    <name type="common">Springtail</name>
    <dbReference type="NCBI Taxonomy" id="158441"/>
    <lineage>
        <taxon>Eukaryota</taxon>
        <taxon>Metazoa</taxon>
        <taxon>Ecdysozoa</taxon>
        <taxon>Arthropoda</taxon>
        <taxon>Hexapoda</taxon>
        <taxon>Collembola</taxon>
        <taxon>Entomobryomorpha</taxon>
        <taxon>Isotomoidea</taxon>
        <taxon>Isotomidae</taxon>
        <taxon>Proisotominae</taxon>
        <taxon>Folsomia</taxon>
    </lineage>
</organism>
<feature type="compositionally biased region" description="Low complexity" evidence="5">
    <location>
        <begin position="1442"/>
        <end position="1454"/>
    </location>
</feature>
<feature type="region of interest" description="Disordered" evidence="5">
    <location>
        <begin position="233"/>
        <end position="256"/>
    </location>
</feature>
<dbReference type="STRING" id="158441.A0A226EZW5"/>
<dbReference type="PANTHER" id="PTHR12341:SF7">
    <property type="entry name" value="5'-3' EXORIBONUCLEASE 1"/>
    <property type="match status" value="1"/>
</dbReference>
<keyword evidence="1" id="KW-0540">Nuclease</keyword>
<dbReference type="OrthoDB" id="372487at2759"/>
<dbReference type="Gene3D" id="3.40.50.12390">
    <property type="match status" value="2"/>
</dbReference>
<feature type="domain" description="Xrn1 N-terminal" evidence="6">
    <location>
        <begin position="1"/>
        <end position="228"/>
    </location>
</feature>
<dbReference type="Gene3D" id="2.30.30.750">
    <property type="match status" value="1"/>
</dbReference>
<feature type="compositionally biased region" description="Low complexity" evidence="5">
    <location>
        <begin position="1815"/>
        <end position="1826"/>
    </location>
</feature>
<dbReference type="GO" id="GO:0000956">
    <property type="term" value="P:nuclear-transcribed mRNA catabolic process"/>
    <property type="evidence" value="ECO:0007669"/>
    <property type="project" value="TreeGrafter"/>
</dbReference>
<gene>
    <name evidence="10" type="ORF">Fcan01_01917</name>
</gene>
<dbReference type="Pfam" id="PF18332">
    <property type="entry name" value="XRN1_D1"/>
    <property type="match status" value="1"/>
</dbReference>
<evidence type="ECO:0000259" key="6">
    <source>
        <dbReference type="Pfam" id="PF03159"/>
    </source>
</evidence>
<feature type="domain" description="Exoribonuclease Xrn1 D2/D3" evidence="9">
    <location>
        <begin position="1105"/>
        <end position="1233"/>
    </location>
</feature>
<dbReference type="OMA" id="HNWRDYH"/>
<evidence type="ECO:0000313" key="10">
    <source>
        <dbReference type="EMBL" id="OXA62704.1"/>
    </source>
</evidence>
<dbReference type="InterPro" id="IPR004859">
    <property type="entry name" value="Xrn1_N"/>
</dbReference>
<dbReference type="InterPro" id="IPR041106">
    <property type="entry name" value="XRN1_D2_D3"/>
</dbReference>
<feature type="domain" description="Exoribonuclease Xrn1 D2/D3" evidence="9">
    <location>
        <begin position="967"/>
        <end position="1066"/>
    </location>
</feature>
<dbReference type="Pfam" id="PF18334">
    <property type="entry name" value="XRN1_D2_D3"/>
    <property type="match status" value="2"/>
</dbReference>
<evidence type="ECO:0000259" key="7">
    <source>
        <dbReference type="Pfam" id="PF17846"/>
    </source>
</evidence>
<comment type="caution">
    <text evidence="10">The sequence shown here is derived from an EMBL/GenBank/DDBJ whole genome shotgun (WGS) entry which is preliminary data.</text>
</comment>
<comment type="similarity">
    <text evidence="4">Belongs to the 5'-3' exonuclease family.</text>
</comment>
<dbReference type="Gene3D" id="1.25.40.1050">
    <property type="match status" value="1"/>
</dbReference>
<feature type="domain" description="5'-3' exoribonuclease 1 D1" evidence="8">
    <location>
        <begin position="778"/>
        <end position="917"/>
    </location>
</feature>
<dbReference type="InterPro" id="IPR047007">
    <property type="entry name" value="XRN1_D1_sf"/>
</dbReference>
<feature type="compositionally biased region" description="Polar residues" evidence="5">
    <location>
        <begin position="1748"/>
        <end position="1772"/>
    </location>
</feature>
<name>A0A226EZW5_FOLCA</name>
<dbReference type="InterPro" id="IPR040992">
    <property type="entry name" value="XRN1_D1"/>
</dbReference>
<dbReference type="GO" id="GO:0016075">
    <property type="term" value="P:rRNA catabolic process"/>
    <property type="evidence" value="ECO:0007669"/>
    <property type="project" value="TreeGrafter"/>
</dbReference>
<protein>
    <submittedName>
        <fullName evidence="10">Uncharacterized protein</fullName>
    </submittedName>
</protein>
<evidence type="ECO:0000256" key="3">
    <source>
        <dbReference type="ARBA" id="ARBA00022839"/>
    </source>
</evidence>
<feature type="region of interest" description="Disordered" evidence="5">
    <location>
        <begin position="1466"/>
        <end position="1493"/>
    </location>
</feature>
<feature type="region of interest" description="Disordered" evidence="5">
    <location>
        <begin position="1748"/>
        <end position="1843"/>
    </location>
</feature>
<dbReference type="Proteomes" id="UP000198287">
    <property type="component" value="Unassembled WGS sequence"/>
</dbReference>
<dbReference type="Pfam" id="PF03159">
    <property type="entry name" value="XRN_N"/>
    <property type="match status" value="1"/>
</dbReference>
<dbReference type="EMBL" id="LNIX01000001">
    <property type="protein sequence ID" value="OXA62704.1"/>
    <property type="molecule type" value="Genomic_DNA"/>
</dbReference>
<evidence type="ECO:0000256" key="2">
    <source>
        <dbReference type="ARBA" id="ARBA00022801"/>
    </source>
</evidence>
<dbReference type="PANTHER" id="PTHR12341">
    <property type="entry name" value="5'-&gt;3' EXORIBONUCLEASE"/>
    <property type="match status" value="1"/>
</dbReference>
<dbReference type="Gene3D" id="2.170.260.40">
    <property type="match status" value="1"/>
</dbReference>
<evidence type="ECO:0000256" key="5">
    <source>
        <dbReference type="SAM" id="MobiDB-lite"/>
    </source>
</evidence>
<feature type="domain" description="Xrn1 helical" evidence="7">
    <location>
        <begin position="381"/>
        <end position="725"/>
    </location>
</feature>
<dbReference type="InterPro" id="IPR041412">
    <property type="entry name" value="Xrn1_helical"/>
</dbReference>
<sequence length="1843" mass="208490">MGIPKFYRWTSERYPCLSERIKEYQIPEFDNLYLDMNGIIHNCSHPNDEDIHLRIPEQQIFKDIFHYIDFLFKMIKPCKVFFMAVDGVAPRAKMNQQRGRRFRSARLAEDQEAEAIRQGETLPSQERFDSNCITPGTEFMARLHEQLKYFVQVKVSTDPLWQRSGLVIYLSGHDVPGEGEHKIMDFIRHERSRADYEPVRHCLYGLDADLVMLGLSTHELQFSLLREEVKFSRPRKPKKGVKQAIPPKPNNDTANYDLTNVSIFKYDQNGVPGSLPTSSESAEIVESALLKEGQSFSDAIDKPLEQLSLRSEAPPASAHTSNKDDSAPPPPPEESGAKGFFKAPLPEKTTFLLLHLSLMRDYIDFEFQDLKKNLANHPNIQYDLESVIDDWILMNILVGNDFVPHLPHVHIVKGALPMLYQLYSQVLPTLDGYINENGLLNLRRFEIFINKLSQFDIETFRDTYDDMKYMESKTGKNIVLGEKMFEGFDFDGDNFTEEPLEPTMSPELKALAERTEEEVFGETKDGPGKLCTDVFGIDDKYFNSGDSPELRLEFLQHKRNYYISKLHFDEITPEFLQIFCKEYIRAIQWVLLYYYKGVSSWGWFYPYHYAPFCSDLKNFANFSIEFDIGNPFRPFEQLLAVLPAQSKKLLPNCYQWLMTDTKSPIVDFYPEKFEQDLNGKKQDWEAVVLIPFIDEQKLLDVMKIEEINLNREELHRNSKGTMMLCSYTPEETGPIKSASNLFPVLESSHVKIETMNDVTYDPLTLPKGIHPKTKKDTIYQGFPTLKSKPINAIIDKADIKVFDFVTREESMILSLEDVKDDPADIAALSRKLIGRTVWVNWPHLTFAYVTGILTYKGKYFQDYAGKIMLDNELIGSRVEKEFNAIAKGLSQRHLKCKGIKLGEIKVIVYAKMMEGRKVRCNNSGDVEFETLWSKLQQPFALKTCMYEENITEIFYLDRQLAKSYTELFKIGDDVFYLGDKLFGALGTVVGYDVPKKSVLVDFKVVPGSNNNNSEVNLKSCVGHNILKSHDYFSSYAAAGKCQISSYVLSRITGTVFVSVEKETKANNKMLAKKAAALAKRGSGTDVSPTDASNSSSDDDFPALEMRKINVGLDLKFNKKNLEVRGYTSKRDGAWFYSGKAVQLVNEFVMEFSDFISFLSRVEKGRDVFDAGEFFPDKPLERINEMVEWLEEKGVRDLPRIPTNTKLLDDEDIDSVWKYILKHKSPSKKTTIKKWTVQPNFLLKPGLDRGCVPPIPHCSYTILDRVICVDRGAPIPVGRRGTIVGIQTPQASEPEQIEESFKSTGAATLMTLIILCDPAADVFDNPENVELSNSERKELSGTLASLLRITDPGQETVGFEMPKASKRSVSSDLKPRLIKLYPYQLLNLTEGPVTLRQSHKDSKQLQTITGFHMNGHVKQPQKLQELTQNRIVPLMSQSVGTIQSRSSAPGQSSSAKNNKDFVPFESKRVQASKQKQQLAPVPQDYTNKPSKPEQLNKAQIQIMGRVSNNGTLDKTAKALPWPPQPLVKVEVPINESFSVAAFLQQQFNAAPINKQKEVHNKQQPPPAHPPVETAIKEPPLPEYMHAVPKPLMPAINVRPKQVNQSNPPKGCSEIFSAATAYHPPSVHPESIPVVQPTAAHGSQEPNQILEMLNKATTRHYNSKKPRSQQQQQSRKGKGPGPSAPPVNLPFSACRPPVPSPPSNWTQHRYAAPIVPTNSTNHPQREQRQHNFHSRQFVSQRFFVPLQVSRNASTASSKRQPNPRIPQTPSNNRAEQLPEKQLAGDSISQPGSSSKTSTETVSKKEPVLKLAPVEPQESAPTTSSAETSKPQGRKSRLAANFGNNC</sequence>
<evidence type="ECO:0000313" key="11">
    <source>
        <dbReference type="Proteomes" id="UP000198287"/>
    </source>
</evidence>
<dbReference type="CDD" id="cd18673">
    <property type="entry name" value="PIN_XRN1-2-like"/>
    <property type="match status" value="1"/>
</dbReference>
<dbReference type="InterPro" id="IPR047008">
    <property type="entry name" value="XRN1_SH3_sf"/>
</dbReference>